<dbReference type="Pfam" id="PF01593">
    <property type="entry name" value="Amino_oxidase"/>
    <property type="match status" value="1"/>
</dbReference>
<comment type="caution">
    <text evidence="9">The sequence shown here is derived from an EMBL/GenBank/DDBJ whole genome shotgun (WGS) entry which is preliminary data.</text>
</comment>
<feature type="domain" description="Amine oxidase" evidence="8">
    <location>
        <begin position="44"/>
        <end position="436"/>
    </location>
</feature>
<evidence type="ECO:0000256" key="2">
    <source>
        <dbReference type="ARBA" id="ARBA00005833"/>
    </source>
</evidence>
<dbReference type="PROSITE" id="PS51318">
    <property type="entry name" value="TAT"/>
    <property type="match status" value="1"/>
</dbReference>
<keyword evidence="5" id="KW-0073">Auxin biosynthesis</keyword>
<dbReference type="Proteomes" id="UP000248148">
    <property type="component" value="Unassembled WGS sequence"/>
</dbReference>
<protein>
    <recommendedName>
        <fullName evidence="4">Tryptophan 2-monooxygenase</fullName>
        <ecNumber evidence="3">1.13.12.3</ecNumber>
    </recommendedName>
</protein>
<comment type="pathway">
    <text evidence="1">Plant hormone metabolism; auxin biosynthesis.</text>
</comment>
<feature type="region of interest" description="Disordered" evidence="7">
    <location>
        <begin position="431"/>
        <end position="478"/>
    </location>
</feature>
<dbReference type="InterPro" id="IPR050281">
    <property type="entry name" value="Flavin_monoamine_oxidase"/>
</dbReference>
<proteinExistence type="inferred from homology"/>
<organism evidence="9 10">
    <name type="scientific">Rhodopseudomonas faecalis</name>
    <dbReference type="NCBI Taxonomy" id="99655"/>
    <lineage>
        <taxon>Bacteria</taxon>
        <taxon>Pseudomonadati</taxon>
        <taxon>Pseudomonadota</taxon>
        <taxon>Alphaproteobacteria</taxon>
        <taxon>Hyphomicrobiales</taxon>
        <taxon>Nitrobacteraceae</taxon>
        <taxon>Rhodopseudomonas</taxon>
    </lineage>
</organism>
<dbReference type="InterPro" id="IPR036188">
    <property type="entry name" value="FAD/NAD-bd_sf"/>
</dbReference>
<dbReference type="EMBL" id="QJTI01000024">
    <property type="protein sequence ID" value="PYF01226.1"/>
    <property type="molecule type" value="Genomic_DNA"/>
</dbReference>
<evidence type="ECO:0000256" key="1">
    <source>
        <dbReference type="ARBA" id="ARBA00004814"/>
    </source>
</evidence>
<evidence type="ECO:0000256" key="5">
    <source>
        <dbReference type="ARBA" id="ARBA00023070"/>
    </source>
</evidence>
<reference evidence="9 10" key="1">
    <citation type="submission" date="2018-06" db="EMBL/GenBank/DDBJ databases">
        <title>Genomic Encyclopedia of Archaeal and Bacterial Type Strains, Phase II (KMG-II): from individual species to whole genera.</title>
        <authorList>
            <person name="Goeker M."/>
        </authorList>
    </citation>
    <scope>NUCLEOTIDE SEQUENCE [LARGE SCALE GENOMIC DNA]</scope>
    <source>
        <strain evidence="9 10">JCM 11668</strain>
    </source>
</reference>
<comment type="similarity">
    <text evidence="2">Belongs to the tryptophan 2-monooxygenase family.</text>
</comment>
<evidence type="ECO:0000256" key="3">
    <source>
        <dbReference type="ARBA" id="ARBA00012535"/>
    </source>
</evidence>
<dbReference type="SUPFAM" id="SSF51905">
    <property type="entry name" value="FAD/NAD(P)-binding domain"/>
    <property type="match status" value="1"/>
</dbReference>
<evidence type="ECO:0000256" key="7">
    <source>
        <dbReference type="SAM" id="MobiDB-lite"/>
    </source>
</evidence>
<name>A0A318T9C8_9BRAD</name>
<dbReference type="InterPro" id="IPR002937">
    <property type="entry name" value="Amino_oxidase"/>
</dbReference>
<dbReference type="InterPro" id="IPR006311">
    <property type="entry name" value="TAT_signal"/>
</dbReference>
<sequence length="478" mass="50069">MMLSRRGFLAASAAAVLVPAYGERARAAPLPREADIVVIGAGAAGIAAARRIIAAGRKVIMIDAAPQLGGRCQTDLSSFDVPYDRGAAWLHNPESNALVKLARGAGLDVASAPPGQKLRIGRRNARPSESENLLVTLVRASRALDEAARKADIACAAALPRDLGDWTSTVEFLLGPYASGKDLKDLSALDQYRAQDRMAMVACRPGVGALLGKLGEGLPVALSTPAQRIVWSNRDVAVETPAGRISARAAIITVSSNVLGSGAIKFAPELPKRHLDAAAKLSLGSYDRIALQLAGNRLGLAKDEIVIERSSDARTGFLFANIGGSSLCTVDVAGAFGRELAQQGEAAMIDFAKEWLGKLFGSEAVAGVKHASATRWNANPLVLGAMSAAQPGGQSSRRVLAEPLGNLFLAGEATHETLWGTVEGAWDSGERAADAALKRLGGAKSSEPEQPPARKKPVKRRPPPEPRPSSSDFWPGSR</sequence>
<dbReference type="PANTHER" id="PTHR10742:SF410">
    <property type="entry name" value="LYSINE-SPECIFIC HISTONE DEMETHYLASE 2"/>
    <property type="match status" value="1"/>
</dbReference>
<dbReference type="Gene3D" id="3.50.50.60">
    <property type="entry name" value="FAD/NAD(P)-binding domain"/>
    <property type="match status" value="1"/>
</dbReference>
<dbReference type="GO" id="GO:0009851">
    <property type="term" value="P:auxin biosynthetic process"/>
    <property type="evidence" value="ECO:0007669"/>
    <property type="project" value="UniProtKB-KW"/>
</dbReference>
<gene>
    <name evidence="9" type="ORF">BJ122_1249</name>
</gene>
<accession>A0A318T9C8</accession>
<dbReference type="SUPFAM" id="SSF54373">
    <property type="entry name" value="FAD-linked reductases, C-terminal domain"/>
    <property type="match status" value="1"/>
</dbReference>
<evidence type="ECO:0000259" key="8">
    <source>
        <dbReference type="Pfam" id="PF01593"/>
    </source>
</evidence>
<evidence type="ECO:0000313" key="10">
    <source>
        <dbReference type="Proteomes" id="UP000248148"/>
    </source>
</evidence>
<dbReference type="PRINTS" id="PR00420">
    <property type="entry name" value="RNGMNOXGNASE"/>
</dbReference>
<dbReference type="GO" id="GO:0050361">
    <property type="term" value="F:tryptophan 2-monooxygenase activity"/>
    <property type="evidence" value="ECO:0007669"/>
    <property type="project" value="UniProtKB-EC"/>
</dbReference>
<comment type="catalytic activity">
    <reaction evidence="6">
        <text>L-tryptophan + O2 = indole-3-acetamide + CO2 + H2O</text>
        <dbReference type="Rhea" id="RHEA:16165"/>
        <dbReference type="ChEBI" id="CHEBI:15377"/>
        <dbReference type="ChEBI" id="CHEBI:15379"/>
        <dbReference type="ChEBI" id="CHEBI:16031"/>
        <dbReference type="ChEBI" id="CHEBI:16526"/>
        <dbReference type="ChEBI" id="CHEBI:57912"/>
        <dbReference type="EC" id="1.13.12.3"/>
    </reaction>
</comment>
<dbReference type="EC" id="1.13.12.3" evidence="3"/>
<dbReference type="RefSeq" id="WP_110782195.1">
    <property type="nucleotide sequence ID" value="NZ_QJTI01000024.1"/>
</dbReference>
<dbReference type="PANTHER" id="PTHR10742">
    <property type="entry name" value="FLAVIN MONOAMINE OXIDASE"/>
    <property type="match status" value="1"/>
</dbReference>
<evidence type="ECO:0000313" key="9">
    <source>
        <dbReference type="EMBL" id="PYF01226.1"/>
    </source>
</evidence>
<dbReference type="AlphaFoldDB" id="A0A318T9C8"/>
<keyword evidence="10" id="KW-1185">Reference proteome</keyword>
<evidence type="ECO:0000256" key="4">
    <source>
        <dbReference type="ARBA" id="ARBA00017871"/>
    </source>
</evidence>
<evidence type="ECO:0000256" key="6">
    <source>
        <dbReference type="ARBA" id="ARBA00047321"/>
    </source>
</evidence>
<dbReference type="OrthoDB" id="9790035at2"/>